<dbReference type="PANTHER" id="PTHR23507">
    <property type="entry name" value="ZGC:174356"/>
    <property type="match status" value="1"/>
</dbReference>
<accession>A0AAN6VK32</accession>
<organism evidence="6 7">
    <name type="scientific">Chaetomidium leptoderma</name>
    <dbReference type="NCBI Taxonomy" id="669021"/>
    <lineage>
        <taxon>Eukaryota</taxon>
        <taxon>Fungi</taxon>
        <taxon>Dikarya</taxon>
        <taxon>Ascomycota</taxon>
        <taxon>Pezizomycotina</taxon>
        <taxon>Sordariomycetes</taxon>
        <taxon>Sordariomycetidae</taxon>
        <taxon>Sordariales</taxon>
        <taxon>Chaetomiaceae</taxon>
        <taxon>Chaetomidium</taxon>
    </lineage>
</organism>
<dbReference type="SUPFAM" id="SSF103473">
    <property type="entry name" value="MFS general substrate transporter"/>
    <property type="match status" value="1"/>
</dbReference>
<keyword evidence="2 5" id="KW-0812">Transmembrane</keyword>
<evidence type="ECO:0000256" key="1">
    <source>
        <dbReference type="ARBA" id="ARBA00004141"/>
    </source>
</evidence>
<dbReference type="EMBL" id="MU856964">
    <property type="protein sequence ID" value="KAK4152714.1"/>
    <property type="molecule type" value="Genomic_DNA"/>
</dbReference>
<dbReference type="Gene3D" id="1.20.1250.20">
    <property type="entry name" value="MFS general substrate transporter like domains"/>
    <property type="match status" value="1"/>
</dbReference>
<sequence>MAPPPVSVPVVAEDTPLLWNARDEDGKTVKRDDASETSSQQRTYLSASSRCVIQLCALTLIFDFTQYSVYAPLTAVFEEIICNRYYSSLAASPFLAQRDCKVFPVQSELALVKGYKDTFNQIPSILLSIPLGLLADRIGRRPMLLLFLFGFFLCDSWVKIVCLFPDYLPLRLVWLAPLFKIVGGGANFGTSLLFTAAADVVSEKDRVDVFLKMSAMEMIVQIAAAPLVSTLMTFSNCSS</sequence>
<keyword evidence="7" id="KW-1185">Reference proteome</keyword>
<dbReference type="PANTHER" id="PTHR23507:SF1">
    <property type="entry name" value="FI18259P1-RELATED"/>
    <property type="match status" value="1"/>
</dbReference>
<evidence type="ECO:0000256" key="3">
    <source>
        <dbReference type="ARBA" id="ARBA00022989"/>
    </source>
</evidence>
<evidence type="ECO:0000256" key="2">
    <source>
        <dbReference type="ARBA" id="ARBA00022692"/>
    </source>
</evidence>
<feature type="transmembrane region" description="Helical" evidence="5">
    <location>
        <begin position="144"/>
        <end position="168"/>
    </location>
</feature>
<dbReference type="GO" id="GO:0016020">
    <property type="term" value="C:membrane"/>
    <property type="evidence" value="ECO:0007669"/>
    <property type="project" value="UniProtKB-SubCell"/>
</dbReference>
<keyword evidence="4 5" id="KW-0472">Membrane</keyword>
<comment type="subcellular location">
    <subcellularLocation>
        <location evidence="1">Membrane</location>
        <topology evidence="1">Multi-pass membrane protein</topology>
    </subcellularLocation>
</comment>
<evidence type="ECO:0000256" key="4">
    <source>
        <dbReference type="ARBA" id="ARBA00023136"/>
    </source>
</evidence>
<name>A0AAN6VK32_9PEZI</name>
<keyword evidence="3 5" id="KW-1133">Transmembrane helix</keyword>
<dbReference type="Proteomes" id="UP001302745">
    <property type="component" value="Unassembled WGS sequence"/>
</dbReference>
<feature type="transmembrane region" description="Helical" evidence="5">
    <location>
        <begin position="174"/>
        <end position="197"/>
    </location>
</feature>
<protein>
    <recommendedName>
        <fullName evidence="8">Major facilitator superfamily (MFS) profile domain-containing protein</fullName>
    </recommendedName>
</protein>
<proteinExistence type="predicted"/>
<reference evidence="6" key="2">
    <citation type="submission" date="2023-05" db="EMBL/GenBank/DDBJ databases">
        <authorList>
            <consortium name="Lawrence Berkeley National Laboratory"/>
            <person name="Steindorff A."/>
            <person name="Hensen N."/>
            <person name="Bonometti L."/>
            <person name="Westerberg I."/>
            <person name="Brannstrom I.O."/>
            <person name="Guillou S."/>
            <person name="Cros-Aarteil S."/>
            <person name="Calhoun S."/>
            <person name="Haridas S."/>
            <person name="Kuo A."/>
            <person name="Mondo S."/>
            <person name="Pangilinan J."/>
            <person name="Riley R."/>
            <person name="Labutti K."/>
            <person name="Andreopoulos B."/>
            <person name="Lipzen A."/>
            <person name="Chen C."/>
            <person name="Yanf M."/>
            <person name="Daum C."/>
            <person name="Ng V."/>
            <person name="Clum A."/>
            <person name="Ohm R."/>
            <person name="Martin F."/>
            <person name="Silar P."/>
            <person name="Natvig D."/>
            <person name="Lalanne C."/>
            <person name="Gautier V."/>
            <person name="Ament-Velasquez S.L."/>
            <person name="Kruys A."/>
            <person name="Hutchinson M.I."/>
            <person name="Powell A.J."/>
            <person name="Barry K."/>
            <person name="Miller A.N."/>
            <person name="Grigoriev I.V."/>
            <person name="Debuchy R."/>
            <person name="Gladieux P."/>
            <person name="Thoren M.H."/>
            <person name="Johannesson H."/>
        </authorList>
    </citation>
    <scope>NUCLEOTIDE SEQUENCE</scope>
    <source>
        <strain evidence="6">CBS 538.74</strain>
    </source>
</reference>
<feature type="transmembrane region" description="Helical" evidence="5">
    <location>
        <begin position="209"/>
        <end position="234"/>
    </location>
</feature>
<dbReference type="Pfam" id="PF07690">
    <property type="entry name" value="MFS_1"/>
    <property type="match status" value="1"/>
</dbReference>
<dbReference type="InterPro" id="IPR036259">
    <property type="entry name" value="MFS_trans_sf"/>
</dbReference>
<dbReference type="AlphaFoldDB" id="A0AAN6VK32"/>
<evidence type="ECO:0000313" key="7">
    <source>
        <dbReference type="Proteomes" id="UP001302745"/>
    </source>
</evidence>
<comment type="caution">
    <text evidence="6">The sequence shown here is derived from an EMBL/GenBank/DDBJ whole genome shotgun (WGS) entry which is preliminary data.</text>
</comment>
<dbReference type="InterPro" id="IPR011701">
    <property type="entry name" value="MFS"/>
</dbReference>
<evidence type="ECO:0000256" key="5">
    <source>
        <dbReference type="SAM" id="Phobius"/>
    </source>
</evidence>
<evidence type="ECO:0000313" key="6">
    <source>
        <dbReference type="EMBL" id="KAK4152714.1"/>
    </source>
</evidence>
<dbReference type="GO" id="GO:0022857">
    <property type="term" value="F:transmembrane transporter activity"/>
    <property type="evidence" value="ECO:0007669"/>
    <property type="project" value="InterPro"/>
</dbReference>
<gene>
    <name evidence="6" type="ORF">C8A00DRAFT_34564</name>
</gene>
<evidence type="ECO:0008006" key="8">
    <source>
        <dbReference type="Google" id="ProtNLM"/>
    </source>
</evidence>
<reference evidence="6" key="1">
    <citation type="journal article" date="2023" name="Mol. Phylogenet. Evol.">
        <title>Genome-scale phylogeny and comparative genomics of the fungal order Sordariales.</title>
        <authorList>
            <person name="Hensen N."/>
            <person name="Bonometti L."/>
            <person name="Westerberg I."/>
            <person name="Brannstrom I.O."/>
            <person name="Guillou S."/>
            <person name="Cros-Aarteil S."/>
            <person name="Calhoun S."/>
            <person name="Haridas S."/>
            <person name="Kuo A."/>
            <person name="Mondo S."/>
            <person name="Pangilinan J."/>
            <person name="Riley R."/>
            <person name="LaButti K."/>
            <person name="Andreopoulos B."/>
            <person name="Lipzen A."/>
            <person name="Chen C."/>
            <person name="Yan M."/>
            <person name="Daum C."/>
            <person name="Ng V."/>
            <person name="Clum A."/>
            <person name="Steindorff A."/>
            <person name="Ohm R.A."/>
            <person name="Martin F."/>
            <person name="Silar P."/>
            <person name="Natvig D.O."/>
            <person name="Lalanne C."/>
            <person name="Gautier V."/>
            <person name="Ament-Velasquez S.L."/>
            <person name="Kruys A."/>
            <person name="Hutchinson M.I."/>
            <person name="Powell A.J."/>
            <person name="Barry K."/>
            <person name="Miller A.N."/>
            <person name="Grigoriev I.V."/>
            <person name="Debuchy R."/>
            <person name="Gladieux P."/>
            <person name="Hiltunen Thoren M."/>
            <person name="Johannesson H."/>
        </authorList>
    </citation>
    <scope>NUCLEOTIDE SEQUENCE</scope>
    <source>
        <strain evidence="6">CBS 538.74</strain>
    </source>
</reference>